<reference evidence="3 4" key="1">
    <citation type="submission" date="2020-06" db="EMBL/GenBank/DDBJ databases">
        <authorList>
            <person name="Li R."/>
            <person name="Bekaert M."/>
        </authorList>
    </citation>
    <scope>NUCLEOTIDE SEQUENCE [LARGE SCALE GENOMIC DNA]</scope>
    <source>
        <strain evidence="4">wild</strain>
    </source>
</reference>
<organism evidence="3 4">
    <name type="scientific">Mytilus coruscus</name>
    <name type="common">Sea mussel</name>
    <dbReference type="NCBI Taxonomy" id="42192"/>
    <lineage>
        <taxon>Eukaryota</taxon>
        <taxon>Metazoa</taxon>
        <taxon>Spiralia</taxon>
        <taxon>Lophotrochozoa</taxon>
        <taxon>Mollusca</taxon>
        <taxon>Bivalvia</taxon>
        <taxon>Autobranchia</taxon>
        <taxon>Pteriomorphia</taxon>
        <taxon>Mytilida</taxon>
        <taxon>Mytiloidea</taxon>
        <taxon>Mytilidae</taxon>
        <taxon>Mytilinae</taxon>
        <taxon>Mytilus</taxon>
    </lineage>
</organism>
<sequence length="272" mass="30950">MGDEREDFNYMYVGCYNRHIRKILMYTESNRDDKMFSFVCMKRCQPIPRSNLFGITRGNMCMCGILFQEWHFPYIFDTFERFKENNTECNIDCFGNRGEKCGGKSTYSMYKILVDTSSPVPTSNPTTACAQGITTDGLNTTSSSIKDGRTIKHGITNSIIAGVSVGVALLLILIILLVLIRKRSKTNVSRTLQSSYNTDESVRYDNVPQSIQGAYSPYATLTVSTVSNDCSTYEDLMPKEVTYENTETMATNYVELAKTTEHKSRKKKRRKR</sequence>
<keyword evidence="1" id="KW-0472">Membrane</keyword>
<dbReference type="PROSITE" id="PS51212">
    <property type="entry name" value="WSC"/>
    <property type="match status" value="1"/>
</dbReference>
<dbReference type="AlphaFoldDB" id="A0A6J8AIT7"/>
<evidence type="ECO:0000313" key="3">
    <source>
        <dbReference type="EMBL" id="CAC5368909.1"/>
    </source>
</evidence>
<dbReference type="EMBL" id="CACVKT020001506">
    <property type="protein sequence ID" value="CAC5368909.1"/>
    <property type="molecule type" value="Genomic_DNA"/>
</dbReference>
<dbReference type="InterPro" id="IPR002889">
    <property type="entry name" value="WSC_carb-bd"/>
</dbReference>
<keyword evidence="1" id="KW-0812">Transmembrane</keyword>
<accession>A0A6J8AIT7</accession>
<proteinExistence type="predicted"/>
<protein>
    <recommendedName>
        <fullName evidence="2">WSC domain-containing protein</fullName>
    </recommendedName>
</protein>
<evidence type="ECO:0000259" key="2">
    <source>
        <dbReference type="PROSITE" id="PS51212"/>
    </source>
</evidence>
<dbReference type="Pfam" id="PF01822">
    <property type="entry name" value="WSC"/>
    <property type="match status" value="1"/>
</dbReference>
<evidence type="ECO:0000256" key="1">
    <source>
        <dbReference type="SAM" id="Phobius"/>
    </source>
</evidence>
<dbReference type="OrthoDB" id="6120066at2759"/>
<keyword evidence="1" id="KW-1133">Transmembrane helix</keyword>
<feature type="transmembrane region" description="Helical" evidence="1">
    <location>
        <begin position="159"/>
        <end position="180"/>
    </location>
</feature>
<keyword evidence="4" id="KW-1185">Reference proteome</keyword>
<feature type="domain" description="WSC" evidence="2">
    <location>
        <begin position="9"/>
        <end position="113"/>
    </location>
</feature>
<gene>
    <name evidence="3" type="ORF">MCOR_8303</name>
</gene>
<name>A0A6J8AIT7_MYTCO</name>
<dbReference type="Proteomes" id="UP000507470">
    <property type="component" value="Unassembled WGS sequence"/>
</dbReference>
<evidence type="ECO:0000313" key="4">
    <source>
        <dbReference type="Proteomes" id="UP000507470"/>
    </source>
</evidence>